<feature type="non-terminal residue" evidence="1">
    <location>
        <position position="287"/>
    </location>
</feature>
<sequence length="287" mass="33554">MDFFAFPREIQQDILRMMDFQSLHYIGRCSKASWKLAEEVPGKIWDGALMWDGSLKYTGISFGTHRRHPMPQSTHKMLFANSTVHQLLLQREGQPISNLKAINLSITYSDRNIIEVIQSYAPITGKYRQVELSNVWPTPELYSWLNGSNCSELEIRTHFEIPLFDYLQVKHPRVLFRPDPNSTDGLCGFAKRIICKWLTGEREIEDVQILSYHCSDLNDEWLENLDLFWAGKKPRYRRSDGGDEGQEDDVYGIEPCDGEWLWMRYVPGEMRPGFIRDLEIFLRTNIP</sequence>
<evidence type="ECO:0008006" key="3">
    <source>
        <dbReference type="Google" id="ProtNLM"/>
    </source>
</evidence>
<protein>
    <recommendedName>
        <fullName evidence="3">F-box domain-containing protein</fullName>
    </recommendedName>
</protein>
<keyword evidence="2" id="KW-1185">Reference proteome</keyword>
<proteinExistence type="predicted"/>
<accession>A0AA36DAY4</accession>
<dbReference type="EMBL" id="CATQJA010002693">
    <property type="protein sequence ID" value="CAJ0584384.1"/>
    <property type="molecule type" value="Genomic_DNA"/>
</dbReference>
<reference evidence="1" key="1">
    <citation type="submission" date="2023-06" db="EMBL/GenBank/DDBJ databases">
        <authorList>
            <person name="Delattre M."/>
        </authorList>
    </citation>
    <scope>NUCLEOTIDE SEQUENCE</scope>
    <source>
        <strain evidence="1">AF72</strain>
    </source>
</reference>
<gene>
    <name evidence="1" type="ORF">MSPICULIGERA_LOCUS22442</name>
</gene>
<evidence type="ECO:0000313" key="1">
    <source>
        <dbReference type="EMBL" id="CAJ0584384.1"/>
    </source>
</evidence>
<organism evidence="1 2">
    <name type="scientific">Mesorhabditis spiculigera</name>
    <dbReference type="NCBI Taxonomy" id="96644"/>
    <lineage>
        <taxon>Eukaryota</taxon>
        <taxon>Metazoa</taxon>
        <taxon>Ecdysozoa</taxon>
        <taxon>Nematoda</taxon>
        <taxon>Chromadorea</taxon>
        <taxon>Rhabditida</taxon>
        <taxon>Rhabditina</taxon>
        <taxon>Rhabditomorpha</taxon>
        <taxon>Rhabditoidea</taxon>
        <taxon>Rhabditidae</taxon>
        <taxon>Mesorhabditinae</taxon>
        <taxon>Mesorhabditis</taxon>
    </lineage>
</organism>
<evidence type="ECO:0000313" key="2">
    <source>
        <dbReference type="Proteomes" id="UP001177023"/>
    </source>
</evidence>
<comment type="caution">
    <text evidence="1">The sequence shown here is derived from an EMBL/GenBank/DDBJ whole genome shotgun (WGS) entry which is preliminary data.</text>
</comment>
<dbReference type="Proteomes" id="UP001177023">
    <property type="component" value="Unassembled WGS sequence"/>
</dbReference>
<dbReference type="AlphaFoldDB" id="A0AA36DAY4"/>
<name>A0AA36DAY4_9BILA</name>